<feature type="compositionally biased region" description="Low complexity" evidence="1">
    <location>
        <begin position="8"/>
        <end position="28"/>
    </location>
</feature>
<dbReference type="EMBL" id="QDKQ01000032">
    <property type="protein sequence ID" value="PVM91182.1"/>
    <property type="molecule type" value="Genomic_DNA"/>
</dbReference>
<dbReference type="InterPro" id="IPR036291">
    <property type="entry name" value="NAD(P)-bd_dom_sf"/>
</dbReference>
<dbReference type="SMART" id="SM00822">
    <property type="entry name" value="PKS_KR"/>
    <property type="match status" value="1"/>
</dbReference>
<dbReference type="Pfam" id="PF01370">
    <property type="entry name" value="Epimerase"/>
    <property type="match status" value="1"/>
</dbReference>
<comment type="caution">
    <text evidence="3">The sequence shown here is derived from an EMBL/GenBank/DDBJ whole genome shotgun (WGS) entry which is preliminary data.</text>
</comment>
<dbReference type="Gene3D" id="3.40.50.720">
    <property type="entry name" value="NAD(P)-binding Rossmann-like Domain"/>
    <property type="match status" value="1"/>
</dbReference>
<dbReference type="Proteomes" id="UP000245073">
    <property type="component" value="Unassembled WGS sequence"/>
</dbReference>
<reference evidence="3 4" key="1">
    <citation type="submission" date="2018-04" db="EMBL/GenBank/DDBJ databases">
        <title>The genome sequence of Caulobacter sp. 744.</title>
        <authorList>
            <person name="Gao J."/>
            <person name="Sun J."/>
        </authorList>
    </citation>
    <scope>NUCLEOTIDE SEQUENCE [LARGE SCALE GENOMIC DNA]</scope>
    <source>
        <strain evidence="3 4">774</strain>
    </source>
</reference>
<dbReference type="GO" id="GO:0044877">
    <property type="term" value="F:protein-containing complex binding"/>
    <property type="evidence" value="ECO:0007669"/>
    <property type="project" value="TreeGrafter"/>
</dbReference>
<proteinExistence type="predicted"/>
<name>A0A2T9K5C2_9CAUL</name>
<gene>
    <name evidence="3" type="ORF">DDF67_07965</name>
</gene>
<dbReference type="OrthoDB" id="9814124at2"/>
<evidence type="ECO:0000259" key="2">
    <source>
        <dbReference type="SMART" id="SM00822"/>
    </source>
</evidence>
<dbReference type="InterPro" id="IPR057326">
    <property type="entry name" value="KR_dom"/>
</dbReference>
<dbReference type="PANTHER" id="PTHR12126">
    <property type="entry name" value="NADH-UBIQUINONE OXIDOREDUCTASE 39 KDA SUBUNIT-RELATED"/>
    <property type="match status" value="1"/>
</dbReference>
<dbReference type="PANTHER" id="PTHR12126:SF11">
    <property type="entry name" value="NADH DEHYDROGENASE [UBIQUINONE] 1 ALPHA SUBCOMPLEX SUBUNIT 9, MITOCHONDRIAL"/>
    <property type="match status" value="1"/>
</dbReference>
<accession>A0A2T9K5C2</accession>
<evidence type="ECO:0000313" key="3">
    <source>
        <dbReference type="EMBL" id="PVM91182.1"/>
    </source>
</evidence>
<organism evidence="3 4">
    <name type="scientific">Caulobacter endophyticus</name>
    <dbReference type="NCBI Taxonomy" id="2172652"/>
    <lineage>
        <taxon>Bacteria</taxon>
        <taxon>Pseudomonadati</taxon>
        <taxon>Pseudomonadota</taxon>
        <taxon>Alphaproteobacteria</taxon>
        <taxon>Caulobacterales</taxon>
        <taxon>Caulobacteraceae</taxon>
        <taxon>Caulobacter</taxon>
    </lineage>
</organism>
<dbReference type="SUPFAM" id="SSF51735">
    <property type="entry name" value="NAD(P)-binding Rossmann-fold domains"/>
    <property type="match status" value="1"/>
</dbReference>
<dbReference type="InterPro" id="IPR051207">
    <property type="entry name" value="ComplexI_NDUFA9_subunit"/>
</dbReference>
<protein>
    <submittedName>
        <fullName evidence="3">Epimerase</fullName>
    </submittedName>
</protein>
<dbReference type="InterPro" id="IPR001509">
    <property type="entry name" value="Epimerase_deHydtase"/>
</dbReference>
<dbReference type="AlphaFoldDB" id="A0A2T9K5C2"/>
<evidence type="ECO:0000256" key="1">
    <source>
        <dbReference type="SAM" id="MobiDB-lite"/>
    </source>
</evidence>
<feature type="domain" description="Ketoreductase" evidence="2">
    <location>
        <begin position="82"/>
        <end position="231"/>
    </location>
</feature>
<keyword evidence="4" id="KW-1185">Reference proteome</keyword>
<evidence type="ECO:0000313" key="4">
    <source>
        <dbReference type="Proteomes" id="UP000245073"/>
    </source>
</evidence>
<feature type="region of interest" description="Disordered" evidence="1">
    <location>
        <begin position="1"/>
        <end position="76"/>
    </location>
</feature>
<sequence length="393" mass="41406">MRPRKRSSPSWSRPAAATPTAARPSSRPWPACCARATASRPRSSWSAPTPCPRPRRASSAAPRPRPPIWPAPTSAPEVEGAGTIAVTGATGFLGQHLVRAIAERGLAPRILSRRDPISPFWRGIEPQVVPGDLSSAKALERLCDGAEVVIHLAGLIKAADRAAFDKVNVDGARAAAQAATRAGARFVLVSSLAAREPQLSDYAASKRAGEEAVLAVAPEALIIRPPAIYGPGDRETVGLFAAAQGSRLLPVLSPASRVAMIEVRDAAAQILDLVLSRRAGLASICDARSDGYAWSEIMSAAAAAVGAKPPRLLRVPEGLIRAAGSIADMASRFSRQPSVFGSGKARELSHADWAFSDDPSLASSPSRHDVARGFGETVDWYRSAGWLSKKYSD</sequence>